<keyword evidence="2" id="KW-0479">Metal-binding</keyword>
<dbReference type="Proteomes" id="UP000005215">
    <property type="component" value="Unassembled WGS sequence"/>
</dbReference>
<evidence type="ECO:0000256" key="2">
    <source>
        <dbReference type="ARBA" id="ARBA00022723"/>
    </source>
</evidence>
<dbReference type="PANTHER" id="PTHR23233:SF19">
    <property type="entry name" value="SAL-LIKE PROTEIN 4"/>
    <property type="match status" value="1"/>
</dbReference>
<dbReference type="SUPFAM" id="SSF57667">
    <property type="entry name" value="beta-beta-alpha zinc fingers"/>
    <property type="match status" value="1"/>
</dbReference>
<protein>
    <submittedName>
        <fullName evidence="12">Spalt like transcription factor 4</fullName>
    </submittedName>
</protein>
<evidence type="ECO:0000256" key="9">
    <source>
        <dbReference type="ARBA" id="ARBA00038474"/>
    </source>
</evidence>
<accession>A0A287CXJ9</accession>
<dbReference type="InterPro" id="IPR036236">
    <property type="entry name" value="Znf_C2H2_sf"/>
</dbReference>
<dbReference type="EMBL" id="AGTP01038153">
    <property type="status" value="NOT_ANNOTATED_CDS"/>
    <property type="molecule type" value="Genomic_DNA"/>
</dbReference>
<dbReference type="GO" id="GO:0008270">
    <property type="term" value="F:zinc ion binding"/>
    <property type="evidence" value="ECO:0007669"/>
    <property type="project" value="UniProtKB-KW"/>
</dbReference>
<dbReference type="InterPro" id="IPR051565">
    <property type="entry name" value="Sal_C2H2-zinc-finger"/>
</dbReference>
<sequence length="127" mass="13781">NVVSRLPSALLPQAPGSVLFQSPFSAMALDPSKKGKGKPPNISAVDVKPKDEAALWERPFQCKVCGRAFSTKGNLKTHLGVHRANTSVKTQHSCPICQKKFTNAVMLQQHIRMHMGGQIPNTPLPDS</sequence>
<evidence type="ECO:0000256" key="8">
    <source>
        <dbReference type="ARBA" id="ARBA00023242"/>
    </source>
</evidence>
<keyword evidence="7" id="KW-0804">Transcription</keyword>
<keyword evidence="6" id="KW-0805">Transcription regulation</keyword>
<evidence type="ECO:0000313" key="13">
    <source>
        <dbReference type="Proteomes" id="UP000005215"/>
    </source>
</evidence>
<feature type="domain" description="C2H2-type" evidence="11">
    <location>
        <begin position="60"/>
        <end position="87"/>
    </location>
</feature>
<comment type="similarity">
    <text evidence="9">Belongs to the sal C2H2-type zinc-finger protein family.</text>
</comment>
<dbReference type="PROSITE" id="PS00028">
    <property type="entry name" value="ZINC_FINGER_C2H2_1"/>
    <property type="match status" value="2"/>
</dbReference>
<keyword evidence="4 10" id="KW-0863">Zinc-finger</keyword>
<dbReference type="GO" id="GO:0000981">
    <property type="term" value="F:DNA-binding transcription factor activity, RNA polymerase II-specific"/>
    <property type="evidence" value="ECO:0007669"/>
    <property type="project" value="TreeGrafter"/>
</dbReference>
<proteinExistence type="inferred from homology"/>
<dbReference type="InterPro" id="IPR013087">
    <property type="entry name" value="Znf_C2H2_type"/>
</dbReference>
<dbReference type="Gene3D" id="3.30.160.60">
    <property type="entry name" value="Classic Zinc Finger"/>
    <property type="match status" value="2"/>
</dbReference>
<evidence type="ECO:0000256" key="10">
    <source>
        <dbReference type="PROSITE-ProRule" id="PRU00042"/>
    </source>
</evidence>
<dbReference type="PROSITE" id="PS50157">
    <property type="entry name" value="ZINC_FINGER_C2H2_2"/>
    <property type="match status" value="2"/>
</dbReference>
<organism evidence="12 13">
    <name type="scientific">Ictidomys tridecemlineatus</name>
    <name type="common">Thirteen-lined ground squirrel</name>
    <name type="synonym">Spermophilus tridecemlineatus</name>
    <dbReference type="NCBI Taxonomy" id="43179"/>
    <lineage>
        <taxon>Eukaryota</taxon>
        <taxon>Metazoa</taxon>
        <taxon>Chordata</taxon>
        <taxon>Craniata</taxon>
        <taxon>Vertebrata</taxon>
        <taxon>Euteleostomi</taxon>
        <taxon>Mammalia</taxon>
        <taxon>Eutheria</taxon>
        <taxon>Euarchontoglires</taxon>
        <taxon>Glires</taxon>
        <taxon>Rodentia</taxon>
        <taxon>Sciuromorpha</taxon>
        <taxon>Sciuridae</taxon>
        <taxon>Xerinae</taxon>
        <taxon>Marmotini</taxon>
        <taxon>Ictidomys</taxon>
    </lineage>
</organism>
<evidence type="ECO:0000256" key="6">
    <source>
        <dbReference type="ARBA" id="ARBA00023015"/>
    </source>
</evidence>
<evidence type="ECO:0000256" key="7">
    <source>
        <dbReference type="ARBA" id="ARBA00023163"/>
    </source>
</evidence>
<name>A0A287CXJ9_ICTTR</name>
<keyword evidence="13" id="KW-1185">Reference proteome</keyword>
<dbReference type="SMART" id="SM00355">
    <property type="entry name" value="ZnF_C2H2"/>
    <property type="match status" value="2"/>
</dbReference>
<dbReference type="GO" id="GO:0000978">
    <property type="term" value="F:RNA polymerase II cis-regulatory region sequence-specific DNA binding"/>
    <property type="evidence" value="ECO:0007669"/>
    <property type="project" value="TreeGrafter"/>
</dbReference>
<reference evidence="12" key="2">
    <citation type="submission" date="2025-08" db="UniProtKB">
        <authorList>
            <consortium name="Ensembl"/>
        </authorList>
    </citation>
    <scope>IDENTIFICATION</scope>
</reference>
<keyword evidence="3" id="KW-0677">Repeat</keyword>
<comment type="subcellular location">
    <subcellularLocation>
        <location evidence="1">Nucleus</location>
    </subcellularLocation>
</comment>
<gene>
    <name evidence="12" type="primary">SALL4</name>
</gene>
<keyword evidence="8" id="KW-0539">Nucleus</keyword>
<evidence type="ECO:0000259" key="11">
    <source>
        <dbReference type="PROSITE" id="PS50157"/>
    </source>
</evidence>
<dbReference type="FunFam" id="3.30.160.60:FF:000025">
    <property type="entry name" value="Spalt-like transcription factor 1"/>
    <property type="match status" value="1"/>
</dbReference>
<evidence type="ECO:0000256" key="5">
    <source>
        <dbReference type="ARBA" id="ARBA00022833"/>
    </source>
</evidence>
<evidence type="ECO:0000256" key="3">
    <source>
        <dbReference type="ARBA" id="ARBA00022737"/>
    </source>
</evidence>
<dbReference type="AlphaFoldDB" id="A0A287CXJ9"/>
<evidence type="ECO:0000256" key="1">
    <source>
        <dbReference type="ARBA" id="ARBA00004123"/>
    </source>
</evidence>
<dbReference type="EMBL" id="AGTP01038152">
    <property type="status" value="NOT_ANNOTATED_CDS"/>
    <property type="molecule type" value="Genomic_DNA"/>
</dbReference>
<reference evidence="12" key="3">
    <citation type="submission" date="2025-09" db="UniProtKB">
        <authorList>
            <consortium name="Ensembl"/>
        </authorList>
    </citation>
    <scope>IDENTIFICATION</scope>
</reference>
<feature type="domain" description="C2H2-type" evidence="11">
    <location>
        <begin position="92"/>
        <end position="119"/>
    </location>
</feature>
<dbReference type="Ensembl" id="ENSSTOT00000034658.1">
    <property type="protein sequence ID" value="ENSSTOP00000026003.1"/>
    <property type="gene ID" value="ENSSTOG00000025002.2"/>
</dbReference>
<dbReference type="GO" id="GO:0005634">
    <property type="term" value="C:nucleus"/>
    <property type="evidence" value="ECO:0007669"/>
    <property type="project" value="UniProtKB-SubCell"/>
</dbReference>
<dbReference type="GeneTree" id="ENSGT00940000155384"/>
<dbReference type="PANTHER" id="PTHR23233">
    <property type="entry name" value="SAL-LIKE PROTEIN"/>
    <property type="match status" value="1"/>
</dbReference>
<reference evidence="13" key="1">
    <citation type="submission" date="2011-11" db="EMBL/GenBank/DDBJ databases">
        <title>The Draft Genome of Spermophilus tridecemlineatus.</title>
        <authorList>
            <consortium name="The Broad Institute Genome Assembly &amp; Analysis Group"/>
            <consortium name="Computational R&amp;D Group"/>
            <consortium name="and Sequencing Platform"/>
            <person name="Di Palma F."/>
            <person name="Alfoldi J."/>
            <person name="Johnson J."/>
            <person name="Berlin A."/>
            <person name="Gnerre S."/>
            <person name="Jaffe D."/>
            <person name="MacCallum I."/>
            <person name="Young S."/>
            <person name="Walker B.J."/>
            <person name="Lindblad-Toh K."/>
        </authorList>
    </citation>
    <scope>NUCLEOTIDE SEQUENCE [LARGE SCALE GENOMIC DNA]</scope>
</reference>
<dbReference type="Pfam" id="PF00096">
    <property type="entry name" value="zf-C2H2"/>
    <property type="match status" value="2"/>
</dbReference>
<evidence type="ECO:0000256" key="4">
    <source>
        <dbReference type="ARBA" id="ARBA00022771"/>
    </source>
</evidence>
<keyword evidence="5" id="KW-0862">Zinc</keyword>
<evidence type="ECO:0000313" key="12">
    <source>
        <dbReference type="Ensembl" id="ENSSTOP00000026003.1"/>
    </source>
</evidence>